<dbReference type="PROSITE" id="PS51003">
    <property type="entry name" value="CYTB_CTER"/>
    <property type="match status" value="1"/>
</dbReference>
<feature type="transmembrane region" description="Helical" evidence="20">
    <location>
        <begin position="111"/>
        <end position="134"/>
    </location>
</feature>
<feature type="transmembrane region" description="Helical" evidence="20">
    <location>
        <begin position="179"/>
        <end position="201"/>
    </location>
</feature>
<geneLocation type="mitochondrion" evidence="23"/>
<dbReference type="PANTHER" id="PTHR19271:SF16">
    <property type="entry name" value="CYTOCHROME B"/>
    <property type="match status" value="1"/>
</dbReference>
<evidence type="ECO:0000256" key="12">
    <source>
        <dbReference type="ARBA" id="ARBA00022989"/>
    </source>
</evidence>
<dbReference type="GO" id="GO:0045275">
    <property type="term" value="C:respiratory chain complex III"/>
    <property type="evidence" value="ECO:0007669"/>
    <property type="project" value="InterPro"/>
</dbReference>
<gene>
    <name evidence="23" type="primary">CYTB</name>
</gene>
<dbReference type="PROSITE" id="PS51002">
    <property type="entry name" value="CYTB_NTER"/>
    <property type="match status" value="1"/>
</dbReference>
<evidence type="ECO:0000256" key="11">
    <source>
        <dbReference type="ARBA" id="ARBA00022982"/>
    </source>
</evidence>
<feature type="domain" description="Cytochrome b/b6 N-terminal region profile" evidence="21">
    <location>
        <begin position="1"/>
        <end position="210"/>
    </location>
</feature>
<comment type="function">
    <text evidence="1 20">Component of the ubiquinol-cytochrome c reductase complex (complex III or cytochrome b-c1 complex) that is part of the mitochondrial respiratory chain. The b-c1 complex mediates electron transfer from ubiquinol to cytochrome c. Contributes to the generation of a proton gradient across the mitochondrial membrane that is then used for ATP synthesis.</text>
</comment>
<keyword evidence="8 20" id="KW-0812">Transmembrane</keyword>
<feature type="domain" description="Cytochrome b/b6 C-terminal region profile" evidence="22">
    <location>
        <begin position="211"/>
        <end position="379"/>
    </location>
</feature>
<dbReference type="Pfam" id="PF00032">
    <property type="entry name" value="Cytochrom_B_C"/>
    <property type="match status" value="1"/>
</dbReference>
<evidence type="ECO:0000259" key="21">
    <source>
        <dbReference type="PROSITE" id="PS51002"/>
    </source>
</evidence>
<dbReference type="InterPro" id="IPR016174">
    <property type="entry name" value="Di-haem_cyt_TM"/>
</dbReference>
<proteinExistence type="inferred from homology"/>
<evidence type="ECO:0000256" key="1">
    <source>
        <dbReference type="ARBA" id="ARBA00002566"/>
    </source>
</evidence>
<sequence length="379" mass="43116">MNKPMRISHPLFKIANNALVDLPAPSNISAWWNFGSLLGLCLMIQIATGLFLAMHYTAHIDLAFSSVAHICRDVNYGWLLRTLHANGASFFFICLYLHVGRGMYYGSYNFFFTWMTGVVILFLVMGTAFMGYVLPWGQMSFWGATVITNLLSAVPYLGTELVQWVWGGFAVDNATLTRFFTFHFVLPFIVAAMVMIHLLFLHQTGSNNPLGLNSDLDKIPFHPYFSFKDIFGFIIMVSLLTSLTLLEPYMLGDPDNFIPANPLVTPVHIQPEWYFLFAYAILRSIPNKLGGVIALVLSIAILMILPFYNKNSFRGLQFYPINQFMFWAMVSIVILLTWIGARPVEDPYILTGQILTVIYFTYYLLNPILLNTWDMLINP</sequence>
<feature type="binding site" description="axial binding residue" evidence="19">
    <location>
        <position position="84"/>
    </location>
    <ligand>
        <name>heme b</name>
        <dbReference type="ChEBI" id="CHEBI:60344"/>
        <label>b562</label>
    </ligand>
    <ligandPart>
        <name>Fe</name>
        <dbReference type="ChEBI" id="CHEBI:18248"/>
    </ligandPart>
</feature>
<keyword evidence="10" id="KW-0999">Mitochondrion inner membrane</keyword>
<comment type="subunit">
    <text evidence="3">The main subunits of complex b-c1 are: cytochrome b, cytochrome c1 and the Rieske protein.</text>
</comment>
<evidence type="ECO:0000256" key="3">
    <source>
        <dbReference type="ARBA" id="ARBA00011649"/>
    </source>
</evidence>
<dbReference type="CDD" id="cd00284">
    <property type="entry name" value="Cytochrome_b_N"/>
    <property type="match status" value="1"/>
</dbReference>
<dbReference type="GO" id="GO:0046872">
    <property type="term" value="F:metal ion binding"/>
    <property type="evidence" value="ECO:0007669"/>
    <property type="project" value="UniProtKB-UniRule"/>
</dbReference>
<dbReference type="InterPro" id="IPR030689">
    <property type="entry name" value="Cytochrome_b"/>
</dbReference>
<keyword evidence="13 19" id="KW-0408">Iron</keyword>
<feature type="transmembrane region" description="Helical" evidence="20">
    <location>
        <begin position="289"/>
        <end position="309"/>
    </location>
</feature>
<keyword evidence="7 20" id="KW-0679">Respiratory chain</keyword>
<dbReference type="InterPro" id="IPR048259">
    <property type="entry name" value="Cytochrome_b_N_euk/bac"/>
</dbReference>
<dbReference type="Gene3D" id="1.20.810.10">
    <property type="entry name" value="Cytochrome Bc1 Complex, Chain C"/>
    <property type="match status" value="1"/>
</dbReference>
<evidence type="ECO:0000256" key="9">
    <source>
        <dbReference type="ARBA" id="ARBA00022723"/>
    </source>
</evidence>
<dbReference type="PANTHER" id="PTHR19271">
    <property type="entry name" value="CYTOCHROME B"/>
    <property type="match status" value="1"/>
</dbReference>
<keyword evidence="9 19" id="KW-0479">Metal-binding</keyword>
<dbReference type="Pfam" id="PF00033">
    <property type="entry name" value="Cytochrome_B"/>
    <property type="match status" value="1"/>
</dbReference>
<evidence type="ECO:0000313" key="23">
    <source>
        <dbReference type="EMBL" id="QWQ55596.1"/>
    </source>
</evidence>
<evidence type="ECO:0000256" key="8">
    <source>
        <dbReference type="ARBA" id="ARBA00022692"/>
    </source>
</evidence>
<feature type="transmembrane region" description="Helical" evidence="20">
    <location>
        <begin position="31"/>
        <end position="57"/>
    </location>
</feature>
<dbReference type="AlphaFoldDB" id="A0A8F1NHN0"/>
<evidence type="ECO:0000256" key="16">
    <source>
        <dbReference type="ARBA" id="ARBA00023136"/>
    </source>
</evidence>
<evidence type="ECO:0000256" key="19">
    <source>
        <dbReference type="PIRSR" id="PIRSR038885-2"/>
    </source>
</evidence>
<reference evidence="23" key="1">
    <citation type="submission" date="2020-08" db="EMBL/GenBank/DDBJ databases">
        <title>The evolutionary patterns of genome size in Ensifera (Insecta: Orthoptera).</title>
        <authorList>
            <person name="Yuan H."/>
            <person name="Mao S."/>
            <person name="Huang Y."/>
        </authorList>
    </citation>
    <scope>NUCLEOTIDE SEQUENCE</scope>
</reference>
<protein>
    <recommendedName>
        <fullName evidence="4 20">Cytochrome b</fullName>
    </recommendedName>
</protein>
<dbReference type="CDD" id="cd00290">
    <property type="entry name" value="cytochrome_b_C"/>
    <property type="match status" value="1"/>
</dbReference>
<dbReference type="FunFam" id="1.20.810.10:FF:000002">
    <property type="entry name" value="Cytochrome b"/>
    <property type="match status" value="1"/>
</dbReference>
<dbReference type="GO" id="GO:0005743">
    <property type="term" value="C:mitochondrial inner membrane"/>
    <property type="evidence" value="ECO:0007669"/>
    <property type="project" value="UniProtKB-SubCell"/>
</dbReference>
<feature type="transmembrane region" description="Helical" evidence="20">
    <location>
        <begin position="348"/>
        <end position="365"/>
    </location>
</feature>
<dbReference type="SUPFAM" id="SSF81342">
    <property type="entry name" value="Transmembrane di-heme cytochromes"/>
    <property type="match status" value="1"/>
</dbReference>
<dbReference type="GO" id="GO:0008121">
    <property type="term" value="F:quinol-cytochrome-c reductase activity"/>
    <property type="evidence" value="ECO:0007669"/>
    <property type="project" value="InterPro"/>
</dbReference>
<dbReference type="EMBL" id="MT849266">
    <property type="protein sequence ID" value="QWQ55596.1"/>
    <property type="molecule type" value="Genomic_DNA"/>
</dbReference>
<dbReference type="PIRSF" id="PIRSF038885">
    <property type="entry name" value="COB"/>
    <property type="match status" value="1"/>
</dbReference>
<evidence type="ECO:0000256" key="10">
    <source>
        <dbReference type="ARBA" id="ARBA00022792"/>
    </source>
</evidence>
<evidence type="ECO:0000256" key="2">
    <source>
        <dbReference type="ARBA" id="ARBA00004448"/>
    </source>
</evidence>
<dbReference type="GO" id="GO:0016491">
    <property type="term" value="F:oxidoreductase activity"/>
    <property type="evidence" value="ECO:0007669"/>
    <property type="project" value="UniProtKB-UniRule"/>
</dbReference>
<evidence type="ECO:0000256" key="18">
    <source>
        <dbReference type="PIRSR" id="PIRSR038885-1"/>
    </source>
</evidence>
<dbReference type="SUPFAM" id="SSF81648">
    <property type="entry name" value="a domain/subunit of cytochrome bc1 complex (Ubiquinol-cytochrome c reductase)"/>
    <property type="match status" value="1"/>
</dbReference>
<feature type="binding site" evidence="18">
    <location>
        <position position="202"/>
    </location>
    <ligand>
        <name>a ubiquinone</name>
        <dbReference type="ChEBI" id="CHEBI:16389"/>
    </ligand>
</feature>
<feature type="transmembrane region" description="Helical" evidence="20">
    <location>
        <begin position="230"/>
        <end position="251"/>
    </location>
</feature>
<keyword evidence="5 20" id="KW-0813">Transport</keyword>
<feature type="transmembrane region" description="Helical" evidence="20">
    <location>
        <begin position="78"/>
        <end position="99"/>
    </location>
</feature>
<keyword evidence="14" id="KW-0830">Ubiquinone</keyword>
<evidence type="ECO:0000256" key="13">
    <source>
        <dbReference type="ARBA" id="ARBA00023004"/>
    </source>
</evidence>
<evidence type="ECO:0000256" key="14">
    <source>
        <dbReference type="ARBA" id="ARBA00023075"/>
    </source>
</evidence>
<keyword evidence="6 19" id="KW-0349">Heme</keyword>
<dbReference type="InterPro" id="IPR005797">
    <property type="entry name" value="Cyt_b/b6_N"/>
</dbReference>
<evidence type="ECO:0000256" key="5">
    <source>
        <dbReference type="ARBA" id="ARBA00022448"/>
    </source>
</evidence>
<name>A0A8F1NHN0_9ORTH</name>
<evidence type="ECO:0000256" key="20">
    <source>
        <dbReference type="RuleBase" id="RU362117"/>
    </source>
</evidence>
<dbReference type="GO" id="GO:0006122">
    <property type="term" value="P:mitochondrial electron transport, ubiquinol to cytochrome c"/>
    <property type="evidence" value="ECO:0007669"/>
    <property type="project" value="TreeGrafter"/>
</dbReference>
<dbReference type="InterPro" id="IPR036150">
    <property type="entry name" value="Cyt_b/b6_C_sf"/>
</dbReference>
<comment type="subcellular location">
    <subcellularLocation>
        <location evidence="2">Mitochondrion inner membrane</location>
        <topology evidence="2">Multi-pass membrane protein</topology>
    </subcellularLocation>
</comment>
<feature type="binding site" description="axial binding residue" evidence="19">
    <location>
        <position position="183"/>
    </location>
    <ligand>
        <name>heme b</name>
        <dbReference type="ChEBI" id="CHEBI:60344"/>
        <label>b562</label>
    </ligand>
    <ligandPart>
        <name>Fe</name>
        <dbReference type="ChEBI" id="CHEBI:18248"/>
    </ligandPart>
</feature>
<keyword evidence="12 20" id="KW-1133">Transmembrane helix</keyword>
<feature type="binding site" description="axial binding residue" evidence="19">
    <location>
        <position position="197"/>
    </location>
    <ligand>
        <name>heme b</name>
        <dbReference type="ChEBI" id="CHEBI:60344"/>
        <label>b566</label>
    </ligand>
    <ligandPart>
        <name>Fe</name>
        <dbReference type="ChEBI" id="CHEBI:18248"/>
    </ligandPart>
</feature>
<evidence type="ECO:0000256" key="4">
    <source>
        <dbReference type="ARBA" id="ARBA00013531"/>
    </source>
</evidence>
<evidence type="ECO:0000256" key="6">
    <source>
        <dbReference type="ARBA" id="ARBA00022617"/>
    </source>
</evidence>
<keyword evidence="16 20" id="KW-0472">Membrane</keyword>
<comment type="cofactor">
    <cofactor evidence="19">
        <name>heme</name>
        <dbReference type="ChEBI" id="CHEBI:30413"/>
    </cofactor>
    <text evidence="19">Binds 2 heme groups non-covalently.</text>
</comment>
<dbReference type="InterPro" id="IPR027387">
    <property type="entry name" value="Cytb/b6-like_sf"/>
</dbReference>
<dbReference type="InterPro" id="IPR048260">
    <property type="entry name" value="Cytochrome_b_C_euk/bac"/>
</dbReference>
<comment type="similarity">
    <text evidence="17 20">Belongs to the cytochrome b family.</text>
</comment>
<feature type="binding site" description="axial binding residue" evidence="19">
    <location>
        <position position="98"/>
    </location>
    <ligand>
        <name>heme b</name>
        <dbReference type="ChEBI" id="CHEBI:60344"/>
        <label>b566</label>
    </ligand>
    <ligandPart>
        <name>Fe</name>
        <dbReference type="ChEBI" id="CHEBI:18248"/>
    </ligandPart>
</feature>
<evidence type="ECO:0000256" key="15">
    <source>
        <dbReference type="ARBA" id="ARBA00023128"/>
    </source>
</evidence>
<evidence type="ECO:0000259" key="22">
    <source>
        <dbReference type="PROSITE" id="PS51003"/>
    </source>
</evidence>
<evidence type="ECO:0000256" key="7">
    <source>
        <dbReference type="ARBA" id="ARBA00022660"/>
    </source>
</evidence>
<feature type="transmembrane region" description="Helical" evidence="20">
    <location>
        <begin position="141"/>
        <end position="159"/>
    </location>
</feature>
<keyword evidence="11 20" id="KW-0249">Electron transport</keyword>
<dbReference type="InterPro" id="IPR005798">
    <property type="entry name" value="Cyt_b/b6_C"/>
</dbReference>
<feature type="transmembrane region" description="Helical" evidence="20">
    <location>
        <begin position="321"/>
        <end position="341"/>
    </location>
</feature>
<organism evidence="23">
    <name type="scientific">Elimaea berezovskii</name>
    <dbReference type="NCBI Taxonomy" id="2844941"/>
    <lineage>
        <taxon>Eukaryota</taxon>
        <taxon>Metazoa</taxon>
        <taxon>Ecdysozoa</taxon>
        <taxon>Arthropoda</taxon>
        <taxon>Hexapoda</taxon>
        <taxon>Insecta</taxon>
        <taxon>Pterygota</taxon>
        <taxon>Neoptera</taxon>
        <taxon>Polyneoptera</taxon>
        <taxon>Orthoptera</taxon>
        <taxon>Ensifera</taxon>
        <taxon>Tettigoniidea</taxon>
        <taxon>Tettigonioidea</taxon>
        <taxon>Tettigoniidae</taxon>
        <taxon>Phaneropterinae</taxon>
        <taxon>Elimaeini</taxon>
        <taxon>Elimaea</taxon>
        <taxon>Elimaea</taxon>
    </lineage>
</organism>
<evidence type="ECO:0000256" key="17">
    <source>
        <dbReference type="ARBA" id="ARBA00061233"/>
    </source>
</evidence>
<comment type="cofactor">
    <cofactor evidence="20">
        <name>heme b</name>
        <dbReference type="ChEBI" id="CHEBI:60344"/>
    </cofactor>
    <text evidence="20">Binds 2 heme groups non-covalently.</text>
</comment>
<accession>A0A8F1NHN0</accession>
<keyword evidence="15 20" id="KW-0496">Mitochondrion</keyword>